<keyword evidence="5" id="KW-0597">Phosphoprotein</keyword>
<dbReference type="InterPro" id="IPR036890">
    <property type="entry name" value="HATPase_C_sf"/>
</dbReference>
<dbReference type="Pfam" id="PF00989">
    <property type="entry name" value="PAS"/>
    <property type="match status" value="1"/>
</dbReference>
<reference evidence="15 16" key="1">
    <citation type="submission" date="2017-04" db="EMBL/GenBank/DDBJ databases">
        <authorList>
            <person name="Afonso C.L."/>
            <person name="Miller P.J."/>
            <person name="Scott M.A."/>
            <person name="Spackman E."/>
            <person name="Goraichik I."/>
            <person name="Dimitrov K.M."/>
            <person name="Suarez D.L."/>
            <person name="Swayne D.E."/>
        </authorList>
    </citation>
    <scope>NUCLEOTIDE SEQUENCE [LARGE SCALE GENOMIC DNA]</scope>
    <source>
        <strain evidence="15 16">DSM 12816</strain>
    </source>
</reference>
<dbReference type="AlphaFoldDB" id="A0A1W2BCD7"/>
<feature type="domain" description="Histidine kinase" evidence="13">
    <location>
        <begin position="439"/>
        <end position="554"/>
    </location>
</feature>
<evidence type="ECO:0000313" key="16">
    <source>
        <dbReference type="Proteomes" id="UP000192790"/>
    </source>
</evidence>
<dbReference type="InterPro" id="IPR005467">
    <property type="entry name" value="His_kinase_dom"/>
</dbReference>
<evidence type="ECO:0000256" key="4">
    <source>
        <dbReference type="ARBA" id="ARBA00022475"/>
    </source>
</evidence>
<evidence type="ECO:0000259" key="14">
    <source>
        <dbReference type="PROSITE" id="PS50112"/>
    </source>
</evidence>
<comment type="catalytic activity">
    <reaction evidence="1">
        <text>ATP + protein L-histidine = ADP + protein N-phospho-L-histidine.</text>
        <dbReference type="EC" id="2.7.13.3"/>
    </reaction>
</comment>
<keyword evidence="6" id="KW-0808">Transferase</keyword>
<dbReference type="GO" id="GO:0000155">
    <property type="term" value="F:phosphorelay sensor kinase activity"/>
    <property type="evidence" value="ECO:0007669"/>
    <property type="project" value="InterPro"/>
</dbReference>
<dbReference type="Pfam" id="PF02518">
    <property type="entry name" value="HATPase_c"/>
    <property type="match status" value="1"/>
</dbReference>
<keyword evidence="4" id="KW-1003">Cell membrane</keyword>
<evidence type="ECO:0000256" key="7">
    <source>
        <dbReference type="ARBA" id="ARBA00022692"/>
    </source>
</evidence>
<keyword evidence="9 12" id="KW-1133">Transmembrane helix</keyword>
<evidence type="ECO:0000256" key="5">
    <source>
        <dbReference type="ARBA" id="ARBA00022553"/>
    </source>
</evidence>
<organism evidence="15 16">
    <name type="scientific">Papillibacter cinnamivorans DSM 12816</name>
    <dbReference type="NCBI Taxonomy" id="1122930"/>
    <lineage>
        <taxon>Bacteria</taxon>
        <taxon>Bacillati</taxon>
        <taxon>Bacillota</taxon>
        <taxon>Clostridia</taxon>
        <taxon>Eubacteriales</taxon>
        <taxon>Oscillospiraceae</taxon>
        <taxon>Papillibacter</taxon>
    </lineage>
</organism>
<dbReference type="InterPro" id="IPR003594">
    <property type="entry name" value="HATPase_dom"/>
</dbReference>
<feature type="transmembrane region" description="Helical" evidence="12">
    <location>
        <begin position="7"/>
        <end position="27"/>
    </location>
</feature>
<evidence type="ECO:0000256" key="2">
    <source>
        <dbReference type="ARBA" id="ARBA00004651"/>
    </source>
</evidence>
<dbReference type="InterPro" id="IPR011620">
    <property type="entry name" value="Sig_transdc_His_kinase_LytS_TM"/>
</dbReference>
<dbReference type="PRINTS" id="PR00344">
    <property type="entry name" value="BCTRLSENSOR"/>
</dbReference>
<dbReference type="GO" id="GO:0071555">
    <property type="term" value="P:cell wall organization"/>
    <property type="evidence" value="ECO:0007669"/>
    <property type="project" value="InterPro"/>
</dbReference>
<dbReference type="GO" id="GO:0006355">
    <property type="term" value="P:regulation of DNA-templated transcription"/>
    <property type="evidence" value="ECO:0007669"/>
    <property type="project" value="InterPro"/>
</dbReference>
<dbReference type="CDD" id="cd00130">
    <property type="entry name" value="PAS"/>
    <property type="match status" value="2"/>
</dbReference>
<evidence type="ECO:0000256" key="9">
    <source>
        <dbReference type="ARBA" id="ARBA00022989"/>
    </source>
</evidence>
<accession>A0A1W2BCD7</accession>
<dbReference type="SUPFAM" id="SSF55785">
    <property type="entry name" value="PYP-like sensor domain (PAS domain)"/>
    <property type="match status" value="2"/>
</dbReference>
<evidence type="ECO:0000256" key="6">
    <source>
        <dbReference type="ARBA" id="ARBA00022679"/>
    </source>
</evidence>
<evidence type="ECO:0000256" key="10">
    <source>
        <dbReference type="ARBA" id="ARBA00023012"/>
    </source>
</evidence>
<dbReference type="Pfam" id="PF07694">
    <property type="entry name" value="5TM-5TMR_LYT"/>
    <property type="match status" value="1"/>
</dbReference>
<dbReference type="OrthoDB" id="9780487at2"/>
<evidence type="ECO:0000313" key="15">
    <source>
        <dbReference type="EMBL" id="SMC70038.1"/>
    </source>
</evidence>
<dbReference type="InterPro" id="IPR035965">
    <property type="entry name" value="PAS-like_dom_sf"/>
</dbReference>
<feature type="domain" description="PAS" evidence="14">
    <location>
        <begin position="324"/>
        <end position="394"/>
    </location>
</feature>
<dbReference type="PROSITE" id="PS50109">
    <property type="entry name" value="HIS_KIN"/>
    <property type="match status" value="1"/>
</dbReference>
<dbReference type="SMART" id="SM00091">
    <property type="entry name" value="PAS"/>
    <property type="match status" value="2"/>
</dbReference>
<dbReference type="InterPro" id="IPR013767">
    <property type="entry name" value="PAS_fold"/>
</dbReference>
<feature type="transmembrane region" description="Helical" evidence="12">
    <location>
        <begin position="39"/>
        <end position="59"/>
    </location>
</feature>
<dbReference type="InterPro" id="IPR000014">
    <property type="entry name" value="PAS"/>
</dbReference>
<dbReference type="InterPro" id="IPR004358">
    <property type="entry name" value="Sig_transdc_His_kin-like_C"/>
</dbReference>
<keyword evidence="11 12" id="KW-0472">Membrane</keyword>
<dbReference type="EC" id="2.7.13.3" evidence="3"/>
<feature type="transmembrane region" description="Helical" evidence="12">
    <location>
        <begin position="166"/>
        <end position="186"/>
    </location>
</feature>
<dbReference type="NCBIfam" id="TIGR00229">
    <property type="entry name" value="sensory_box"/>
    <property type="match status" value="2"/>
</dbReference>
<dbReference type="SUPFAM" id="SSF55874">
    <property type="entry name" value="ATPase domain of HSP90 chaperone/DNA topoisomerase II/histidine kinase"/>
    <property type="match status" value="1"/>
</dbReference>
<name>A0A1W2BCD7_9FIRM</name>
<dbReference type="RefSeq" id="WP_084234782.1">
    <property type="nucleotide sequence ID" value="NZ_FWXW01000005.1"/>
</dbReference>
<sequence>MSGPILLGLANNAAIMMSLAVIYQISYLTRFRETQRGKLINGFLIGFIVTIVMSFPVNIAEGVLFDTRTIILSTAAFTFGAVPAAIASGIAIAYRIFIGGTGTAMGILIILSSFTIGILWRRYISHRISIPMFLNVYLLGITVHLSMLACILLLPRVLRFQVLKDFIFPVVLIFPLVTVFLTMLLLRQKEREEYLLQLEEAQARYKSLFYHNSSIILLIDPENGSILEANPAACRFYGWSEDKLKSMKISDIDPIPVKHLFEKYGDALPESQISFVSKHRRAAGEPADVEVFPGSIDLAGKKLLCVIMHDVSSRVAAEKRLLESESRFRQLVEGAPEAIYIRAGNRFAFLNPAAVSLFGAQSAEQLIGAQVFERYHPDYLPIIQKRIGLLSKDSKVMQPVELIFLRLDGSSVWVEVVSMILFDVQMEEGLPDIKCRSQQIQQVLMNLLTNSRDALNEKYPGCHKNKIMNLTCRRMEKDGKPWIRTVVEDHGVGIPKEIQGKIFEPFFSTKPKDIGTGLGLSISFGIIRDHQGVLRIDSREGRYTKMILDLPADNGWTLE</sequence>
<evidence type="ECO:0000256" key="8">
    <source>
        <dbReference type="ARBA" id="ARBA00022777"/>
    </source>
</evidence>
<evidence type="ECO:0000256" key="11">
    <source>
        <dbReference type="ARBA" id="ARBA00023136"/>
    </source>
</evidence>
<dbReference type="PANTHER" id="PTHR43304">
    <property type="entry name" value="PHYTOCHROME-LIKE PROTEIN CPH1"/>
    <property type="match status" value="1"/>
</dbReference>
<dbReference type="GO" id="GO:0005886">
    <property type="term" value="C:plasma membrane"/>
    <property type="evidence" value="ECO:0007669"/>
    <property type="project" value="UniProtKB-SubCell"/>
</dbReference>
<dbReference type="STRING" id="1122930.SAMN02745168_2110"/>
<keyword evidence="8" id="KW-0418">Kinase</keyword>
<proteinExistence type="predicted"/>
<dbReference type="PROSITE" id="PS50112">
    <property type="entry name" value="PAS"/>
    <property type="match status" value="1"/>
</dbReference>
<dbReference type="EMBL" id="FWXW01000005">
    <property type="protein sequence ID" value="SMC70038.1"/>
    <property type="molecule type" value="Genomic_DNA"/>
</dbReference>
<keyword evidence="7 12" id="KW-0812">Transmembrane</keyword>
<dbReference type="Gene3D" id="3.30.565.10">
    <property type="entry name" value="Histidine kinase-like ATPase, C-terminal domain"/>
    <property type="match status" value="1"/>
</dbReference>
<dbReference type="SMART" id="SM00387">
    <property type="entry name" value="HATPase_c"/>
    <property type="match status" value="1"/>
</dbReference>
<evidence type="ECO:0000256" key="1">
    <source>
        <dbReference type="ARBA" id="ARBA00000085"/>
    </source>
</evidence>
<keyword evidence="16" id="KW-1185">Reference proteome</keyword>
<dbReference type="InterPro" id="IPR052162">
    <property type="entry name" value="Sensor_kinase/Photoreceptor"/>
</dbReference>
<feature type="transmembrane region" description="Helical" evidence="12">
    <location>
        <begin position="71"/>
        <end position="97"/>
    </location>
</feature>
<comment type="subcellular location">
    <subcellularLocation>
        <location evidence="2">Cell membrane</location>
        <topology evidence="2">Multi-pass membrane protein</topology>
    </subcellularLocation>
</comment>
<dbReference type="Proteomes" id="UP000192790">
    <property type="component" value="Unassembled WGS sequence"/>
</dbReference>
<protein>
    <recommendedName>
        <fullName evidence="3">histidine kinase</fullName>
        <ecNumber evidence="3">2.7.13.3</ecNumber>
    </recommendedName>
</protein>
<evidence type="ECO:0000256" key="3">
    <source>
        <dbReference type="ARBA" id="ARBA00012438"/>
    </source>
</evidence>
<gene>
    <name evidence="15" type="ORF">SAMN02745168_2110</name>
</gene>
<evidence type="ECO:0000259" key="13">
    <source>
        <dbReference type="PROSITE" id="PS50109"/>
    </source>
</evidence>
<evidence type="ECO:0000256" key="12">
    <source>
        <dbReference type="SAM" id="Phobius"/>
    </source>
</evidence>
<dbReference type="Gene3D" id="3.30.450.20">
    <property type="entry name" value="PAS domain"/>
    <property type="match status" value="2"/>
</dbReference>
<keyword evidence="10" id="KW-0902">Two-component regulatory system</keyword>
<dbReference type="Pfam" id="PF13188">
    <property type="entry name" value="PAS_8"/>
    <property type="match status" value="1"/>
</dbReference>
<dbReference type="PANTHER" id="PTHR43304:SF1">
    <property type="entry name" value="PAC DOMAIN-CONTAINING PROTEIN"/>
    <property type="match status" value="1"/>
</dbReference>
<feature type="transmembrane region" description="Helical" evidence="12">
    <location>
        <begin position="132"/>
        <end position="154"/>
    </location>
</feature>
<feature type="transmembrane region" description="Helical" evidence="12">
    <location>
        <begin position="103"/>
        <end position="120"/>
    </location>
</feature>